<dbReference type="Pfam" id="PF23552">
    <property type="entry name" value="ParB_C"/>
    <property type="match status" value="1"/>
</dbReference>
<dbReference type="InterPro" id="IPR004437">
    <property type="entry name" value="ParB/RepB/Spo0J"/>
</dbReference>
<name>A0ABV2JFE8_9STRE</name>
<keyword evidence="2" id="KW-0159">Chromosome partition</keyword>
<protein>
    <submittedName>
        <fullName evidence="5">ParB family chromosome partitioning protein</fullName>
    </submittedName>
</protein>
<keyword evidence="6" id="KW-1185">Reference proteome</keyword>
<dbReference type="SUPFAM" id="SSF110849">
    <property type="entry name" value="ParB/Sulfiredoxin"/>
    <property type="match status" value="1"/>
</dbReference>
<keyword evidence="3" id="KW-0238">DNA-binding</keyword>
<dbReference type="CDD" id="cd16393">
    <property type="entry name" value="SPO0J_N"/>
    <property type="match status" value="1"/>
</dbReference>
<reference evidence="5 6" key="1">
    <citation type="submission" date="2024-06" db="EMBL/GenBank/DDBJ databases">
        <title>Genomic Encyclopedia of Type Strains, Phase IV (KMG-IV): sequencing the most valuable type-strain genomes for metagenomic binning, comparative biology and taxonomic classification.</title>
        <authorList>
            <person name="Goeker M."/>
        </authorList>
    </citation>
    <scope>NUCLEOTIDE SEQUENCE [LARGE SCALE GENOMIC DNA]</scope>
    <source>
        <strain evidence="5 6">DSM 28302</strain>
    </source>
</reference>
<comment type="caution">
    <text evidence="5">The sequence shown here is derived from an EMBL/GenBank/DDBJ whole genome shotgun (WGS) entry which is preliminary data.</text>
</comment>
<dbReference type="SMART" id="SM00470">
    <property type="entry name" value="ParB"/>
    <property type="match status" value="1"/>
</dbReference>
<dbReference type="InterPro" id="IPR036086">
    <property type="entry name" value="ParB/Sulfiredoxin_sf"/>
</dbReference>
<dbReference type="Gene3D" id="3.90.1530.30">
    <property type="match status" value="1"/>
</dbReference>
<proteinExistence type="inferred from homology"/>
<dbReference type="EMBL" id="JBEPLN010000002">
    <property type="protein sequence ID" value="MET3633491.1"/>
    <property type="molecule type" value="Genomic_DNA"/>
</dbReference>
<dbReference type="InterPro" id="IPR003115">
    <property type="entry name" value="ParB_N"/>
</dbReference>
<dbReference type="Pfam" id="PF02195">
    <property type="entry name" value="ParB_N"/>
    <property type="match status" value="1"/>
</dbReference>
<evidence type="ECO:0000256" key="3">
    <source>
        <dbReference type="ARBA" id="ARBA00023125"/>
    </source>
</evidence>
<organism evidence="5 6">
    <name type="scientific">Streptococcus porcorum</name>
    <dbReference type="NCBI Taxonomy" id="701526"/>
    <lineage>
        <taxon>Bacteria</taxon>
        <taxon>Bacillati</taxon>
        <taxon>Bacillota</taxon>
        <taxon>Bacilli</taxon>
        <taxon>Lactobacillales</taxon>
        <taxon>Streptococcaceae</taxon>
        <taxon>Streptococcus</taxon>
    </lineage>
</organism>
<dbReference type="InterPro" id="IPR041468">
    <property type="entry name" value="HTH_ParB/Spo0J"/>
</dbReference>
<evidence type="ECO:0000256" key="1">
    <source>
        <dbReference type="ARBA" id="ARBA00006295"/>
    </source>
</evidence>
<feature type="domain" description="ParB-like N-terminal" evidence="4">
    <location>
        <begin position="5"/>
        <end position="95"/>
    </location>
</feature>
<evidence type="ECO:0000259" key="4">
    <source>
        <dbReference type="SMART" id="SM00470"/>
    </source>
</evidence>
<evidence type="ECO:0000313" key="6">
    <source>
        <dbReference type="Proteomes" id="UP001549037"/>
    </source>
</evidence>
<accession>A0ABV2JFE8</accession>
<dbReference type="Gene3D" id="1.10.10.2830">
    <property type="match status" value="1"/>
</dbReference>
<dbReference type="SUPFAM" id="SSF109709">
    <property type="entry name" value="KorB DNA-binding domain-like"/>
    <property type="match status" value="1"/>
</dbReference>
<evidence type="ECO:0000256" key="2">
    <source>
        <dbReference type="ARBA" id="ARBA00022829"/>
    </source>
</evidence>
<evidence type="ECO:0000313" key="5">
    <source>
        <dbReference type="EMBL" id="MET3633491.1"/>
    </source>
</evidence>
<dbReference type="Pfam" id="PF17762">
    <property type="entry name" value="HTH_ParB"/>
    <property type="match status" value="1"/>
</dbReference>
<dbReference type="PANTHER" id="PTHR33375">
    <property type="entry name" value="CHROMOSOME-PARTITIONING PROTEIN PARB-RELATED"/>
    <property type="match status" value="1"/>
</dbReference>
<dbReference type="RefSeq" id="WP_354367107.1">
    <property type="nucleotide sequence ID" value="NZ_JBEPLN010000002.1"/>
</dbReference>
<dbReference type="NCBIfam" id="TIGR00180">
    <property type="entry name" value="parB_part"/>
    <property type="match status" value="1"/>
</dbReference>
<gene>
    <name evidence="5" type="ORF">ABID28_000121</name>
</gene>
<comment type="similarity">
    <text evidence="1">Belongs to the ParB family.</text>
</comment>
<dbReference type="InterPro" id="IPR050336">
    <property type="entry name" value="Chromosome_partition/occlusion"/>
</dbReference>
<dbReference type="Proteomes" id="UP001549037">
    <property type="component" value="Unassembled WGS sequence"/>
</dbReference>
<dbReference type="InterPro" id="IPR057240">
    <property type="entry name" value="ParB_dimer_C"/>
</dbReference>
<sequence>MEEFQSILITDILPNPYQPRREFDAIELEELTDSIKENGIIQPIIVRKSEIYGFELIAGERRLRASALAGLTYIPAIIKNITSQESQQQAIVENLQRSNLNPIEEAKAYLQLKNSGLTHDDIAKQMGKSRPYISNSLRLMKLPPAIQKALENKSISPGHARLLIKLDPKQQAELFEQIQKQGWSVRDLEKQLKKQKNTTPKNKNTDPHLNHWEEELKKELGLTVQIKAKSNQKGKIILSYHNFEEFNRIINKLK</sequence>
<dbReference type="PANTHER" id="PTHR33375:SF1">
    <property type="entry name" value="CHROMOSOME-PARTITIONING PROTEIN PARB-RELATED"/>
    <property type="match status" value="1"/>
</dbReference>